<dbReference type="KEGG" id="ssm:Spirs_3566"/>
<dbReference type="GO" id="GO:0051536">
    <property type="term" value="F:iron-sulfur cluster binding"/>
    <property type="evidence" value="ECO:0007669"/>
    <property type="project" value="InterPro"/>
</dbReference>
<name>E1R7E9_SEDSS</name>
<dbReference type="SMART" id="SM00790">
    <property type="entry name" value="AFOR_N"/>
    <property type="match status" value="1"/>
</dbReference>
<dbReference type="Gene3D" id="3.60.9.10">
    <property type="entry name" value="Aldehyde ferredoxin oxidoreductase, N-terminal domain"/>
    <property type="match status" value="1"/>
</dbReference>
<dbReference type="GO" id="GO:0009055">
    <property type="term" value="F:electron transfer activity"/>
    <property type="evidence" value="ECO:0007669"/>
    <property type="project" value="InterPro"/>
</dbReference>
<dbReference type="PANTHER" id="PTHR30038">
    <property type="entry name" value="ALDEHYDE FERREDOXIN OXIDOREDUCTASE"/>
    <property type="match status" value="1"/>
</dbReference>
<dbReference type="Proteomes" id="UP000002318">
    <property type="component" value="Chromosome"/>
</dbReference>
<dbReference type="InterPro" id="IPR036503">
    <property type="entry name" value="Ald_Fedxn_OxRdtase_N_sf"/>
</dbReference>
<sequence>MNRGSIHTIRHIFLSDRRFEDEGLPEELFEHFLGGSGIAAELFSLFPSASLFIAPGLLTGSSLPFSGGWSAVMLAKKNGSRPMLLETFGQGSFGKSIASCGLDGLLFHGISPESTILHISPNKVRFFSTPLAIDLNDPIELEQRLLEDMAGKGKEGAVLCIGKAAREGNPSAALVHEGRTLPAGGGTGLFLGSLKLTAITIERGGQQRLPVEKEAFKNLAETSEATIRDLVTRKGVAAFMPTGARGLLLVRMAGYLPIRPRVDDRMLLPFVEGLGTVGLLAPALAAGLIPEGKGEGKMHRKEALLFRKMTTGGCKGCPFPCTGQLRIEGRYGEMSMPDYVDLAVPISLLGIRHTADALQFVEHARRRGMDPASAAKGLFRLIEEKSIRPGDIDAVLEFLDKPSEHQVPDHPNLFPFSFDPLAALTPHIDTIRDRNVPFTLAEYQIGTWWKQIKGLPRPAMLYHKKEDFWVEREKATIAIAVAQRNHLLVAAGICHQARLISEKHFPLFSLLNAFTGLERTPKGYLEMGKRIMERRKELFPLPPIKVEDERIAGILSFVDEPVDKLLLT</sequence>
<keyword evidence="3" id="KW-1185">Reference proteome</keyword>
<protein>
    <submittedName>
        <fullName evidence="2">Aldehyde ferredoxin oxidoreductase</fullName>
    </submittedName>
</protein>
<dbReference type="RefSeq" id="WP_013256113.1">
    <property type="nucleotide sequence ID" value="NC_014364.1"/>
</dbReference>
<dbReference type="SUPFAM" id="SSF48310">
    <property type="entry name" value="Aldehyde ferredoxin oxidoreductase, C-terminal domains"/>
    <property type="match status" value="1"/>
</dbReference>
<dbReference type="Gene3D" id="1.10.569.10">
    <property type="entry name" value="Aldehyde Ferredoxin Oxidoreductase Protein, subunit A, domain 2"/>
    <property type="match status" value="1"/>
</dbReference>
<proteinExistence type="predicted"/>
<evidence type="ECO:0000259" key="1">
    <source>
        <dbReference type="SMART" id="SM00790"/>
    </source>
</evidence>
<reference evidence="2 3" key="1">
    <citation type="journal article" date="2010" name="Stand. Genomic Sci.">
        <title>Complete genome sequence of Spirochaeta smaragdinae type strain (SEBR 4228).</title>
        <authorList>
            <person name="Mavromatis K."/>
            <person name="Yasawong M."/>
            <person name="Chertkov O."/>
            <person name="Lapidus A."/>
            <person name="Lucas S."/>
            <person name="Nolan M."/>
            <person name="Del Rio T.G."/>
            <person name="Tice H."/>
            <person name="Cheng J.F."/>
            <person name="Pitluck S."/>
            <person name="Liolios K."/>
            <person name="Ivanova N."/>
            <person name="Tapia R."/>
            <person name="Han C."/>
            <person name="Bruce D."/>
            <person name="Goodwin L."/>
            <person name="Pati A."/>
            <person name="Chen A."/>
            <person name="Palaniappan K."/>
            <person name="Land M."/>
            <person name="Hauser L."/>
            <person name="Chang Y.J."/>
            <person name="Jeffries C.D."/>
            <person name="Detter J.C."/>
            <person name="Rohde M."/>
            <person name="Brambilla E."/>
            <person name="Spring S."/>
            <person name="Goker M."/>
            <person name="Sikorski J."/>
            <person name="Woyke T."/>
            <person name="Bristow J."/>
            <person name="Eisen J.A."/>
            <person name="Markowitz V."/>
            <person name="Hugenholtz P."/>
            <person name="Klenk H.P."/>
            <person name="Kyrpides N.C."/>
        </authorList>
    </citation>
    <scope>NUCLEOTIDE SEQUENCE [LARGE SCALE GENOMIC DNA]</scope>
    <source>
        <strain evidence="3">DSM 11293 / JCM 15392 / SEBR 4228</strain>
    </source>
</reference>
<accession>E1R7E9</accession>
<dbReference type="PANTHER" id="PTHR30038:SF7">
    <property type="entry name" value="TUNGSTEN-CONTAINING GLYCERALDEHYDE-3-PHOSPHATE:FERREDOXIN OXIDOREDUCTASE"/>
    <property type="match status" value="1"/>
</dbReference>
<dbReference type="GO" id="GO:0016625">
    <property type="term" value="F:oxidoreductase activity, acting on the aldehyde or oxo group of donors, iron-sulfur protein as acceptor"/>
    <property type="evidence" value="ECO:0007669"/>
    <property type="project" value="InterPro"/>
</dbReference>
<evidence type="ECO:0000313" key="2">
    <source>
        <dbReference type="EMBL" id="ADK82654.1"/>
    </source>
</evidence>
<dbReference type="OrthoDB" id="9763894at2"/>
<dbReference type="STRING" id="573413.Spirs_3566"/>
<dbReference type="InterPro" id="IPR036021">
    <property type="entry name" value="Tungsten_al_ferr_oxy-like_C"/>
</dbReference>
<feature type="domain" description="Aldehyde ferredoxin oxidoreductase N-terminal" evidence="1">
    <location>
        <begin position="6"/>
        <end position="205"/>
    </location>
</feature>
<gene>
    <name evidence="2" type="ordered locus">Spirs_3566</name>
</gene>
<dbReference type="EMBL" id="CP002116">
    <property type="protein sequence ID" value="ADK82654.1"/>
    <property type="molecule type" value="Genomic_DNA"/>
</dbReference>
<dbReference type="InterPro" id="IPR051919">
    <property type="entry name" value="W-dependent_AOR"/>
</dbReference>
<organism evidence="2 3">
    <name type="scientific">Sediminispirochaeta smaragdinae (strain DSM 11293 / JCM 15392 / SEBR 4228)</name>
    <name type="common">Spirochaeta smaragdinae</name>
    <dbReference type="NCBI Taxonomy" id="573413"/>
    <lineage>
        <taxon>Bacteria</taxon>
        <taxon>Pseudomonadati</taxon>
        <taxon>Spirochaetota</taxon>
        <taxon>Spirochaetia</taxon>
        <taxon>Spirochaetales</taxon>
        <taxon>Spirochaetaceae</taxon>
        <taxon>Sediminispirochaeta</taxon>
    </lineage>
</organism>
<dbReference type="SUPFAM" id="SSF56228">
    <property type="entry name" value="Aldehyde ferredoxin oxidoreductase, N-terminal domain"/>
    <property type="match status" value="1"/>
</dbReference>
<dbReference type="AlphaFoldDB" id="E1R7E9"/>
<evidence type="ECO:0000313" key="3">
    <source>
        <dbReference type="Proteomes" id="UP000002318"/>
    </source>
</evidence>
<dbReference type="eggNOG" id="COG2414">
    <property type="taxonomic scope" value="Bacteria"/>
</dbReference>
<dbReference type="HOGENOM" id="CLU_479734_0_0_12"/>
<dbReference type="InterPro" id="IPR013983">
    <property type="entry name" value="Ald_Fedxn_OxRdtase_N"/>
</dbReference>
<dbReference type="Pfam" id="PF02730">
    <property type="entry name" value="AFOR_N"/>
    <property type="match status" value="1"/>
</dbReference>
<dbReference type="InterPro" id="IPR013984">
    <property type="entry name" value="Ald_Fedxn_OxRdtase_dom2"/>
</dbReference>